<name>A0A931E5Q3_9BACT</name>
<dbReference type="AlphaFoldDB" id="A0A931E5Q3"/>
<feature type="chain" id="PRO_5036990368" evidence="1">
    <location>
        <begin position="20"/>
        <end position="195"/>
    </location>
</feature>
<reference evidence="2" key="1">
    <citation type="submission" date="2020-11" db="EMBL/GenBank/DDBJ databases">
        <title>Bacterial whole genome sequence for Panacibacter sp. DH6.</title>
        <authorList>
            <person name="Le V."/>
            <person name="Ko S."/>
            <person name="Ahn C.-Y."/>
            <person name="Oh H.-M."/>
        </authorList>
    </citation>
    <scope>NUCLEOTIDE SEQUENCE</scope>
    <source>
        <strain evidence="2">DH6</strain>
    </source>
</reference>
<feature type="signal peptide" evidence="1">
    <location>
        <begin position="1"/>
        <end position="19"/>
    </location>
</feature>
<proteinExistence type="predicted"/>
<dbReference type="RefSeq" id="WP_196991618.1">
    <property type="nucleotide sequence ID" value="NZ_JADWYR010000002.1"/>
</dbReference>
<evidence type="ECO:0000313" key="2">
    <source>
        <dbReference type="EMBL" id="MBG9377538.1"/>
    </source>
</evidence>
<dbReference type="SUPFAM" id="SSF56925">
    <property type="entry name" value="OMPA-like"/>
    <property type="match status" value="1"/>
</dbReference>
<keyword evidence="3" id="KW-1185">Reference proteome</keyword>
<evidence type="ECO:0000313" key="3">
    <source>
        <dbReference type="Proteomes" id="UP000628448"/>
    </source>
</evidence>
<protein>
    <submittedName>
        <fullName evidence="2">Porin family protein</fullName>
    </submittedName>
</protein>
<organism evidence="2 3">
    <name type="scientific">Panacibacter microcysteis</name>
    <dbReference type="NCBI Taxonomy" id="2793269"/>
    <lineage>
        <taxon>Bacteria</taxon>
        <taxon>Pseudomonadati</taxon>
        <taxon>Bacteroidota</taxon>
        <taxon>Chitinophagia</taxon>
        <taxon>Chitinophagales</taxon>
        <taxon>Chitinophagaceae</taxon>
        <taxon>Panacibacter</taxon>
    </lineage>
</organism>
<keyword evidence="1" id="KW-0732">Signal</keyword>
<accession>A0A931E5Q3</accession>
<comment type="caution">
    <text evidence="2">The sequence shown here is derived from an EMBL/GenBank/DDBJ whole genome shotgun (WGS) entry which is preliminary data.</text>
</comment>
<gene>
    <name evidence="2" type="ORF">I5907_14940</name>
</gene>
<sequence length="195" mass="20782">MKRIIITAFALCMFSATFAQTQKGNILVGADLAGLGLNFQEGNTQFNLNINPKAGWFIKDNLVIGPDLSIGLNTQKGATSLTYGVGAFGRKYFNDNATNLTRTTKWFLEANAGIYGTNLSGDNVEKTSTNGFGAGFGPGLAYFLTPNIALEGLVKYNLTVGFGSSTTNNNIGFGLGFQIYLPGSQARQLAKDPIK</sequence>
<dbReference type="Proteomes" id="UP000628448">
    <property type="component" value="Unassembled WGS sequence"/>
</dbReference>
<dbReference type="EMBL" id="JADWYR010000002">
    <property type="protein sequence ID" value="MBG9377538.1"/>
    <property type="molecule type" value="Genomic_DNA"/>
</dbReference>
<dbReference type="InterPro" id="IPR011250">
    <property type="entry name" value="OMP/PagP_B-barrel"/>
</dbReference>
<evidence type="ECO:0000256" key="1">
    <source>
        <dbReference type="SAM" id="SignalP"/>
    </source>
</evidence>
<dbReference type="Gene3D" id="2.40.160.20">
    <property type="match status" value="1"/>
</dbReference>